<comment type="caution">
    <text evidence="2">The sequence shown here is derived from an EMBL/GenBank/DDBJ whole genome shotgun (WGS) entry which is preliminary data.</text>
</comment>
<dbReference type="InterPro" id="IPR058535">
    <property type="entry name" value="MafB19-deam"/>
</dbReference>
<dbReference type="InterPro" id="IPR016193">
    <property type="entry name" value="Cytidine_deaminase-like"/>
</dbReference>
<dbReference type="AlphaFoldDB" id="A0A2T2WWL0"/>
<dbReference type="Gene3D" id="3.40.140.10">
    <property type="entry name" value="Cytidine Deaminase, domain 2"/>
    <property type="match status" value="1"/>
</dbReference>
<evidence type="ECO:0000259" key="1">
    <source>
        <dbReference type="PROSITE" id="PS51747"/>
    </source>
</evidence>
<dbReference type="GO" id="GO:0002100">
    <property type="term" value="P:tRNA wobble adenosine to inosine editing"/>
    <property type="evidence" value="ECO:0007669"/>
    <property type="project" value="InterPro"/>
</dbReference>
<dbReference type="PANTHER" id="PTHR11079">
    <property type="entry name" value="CYTOSINE DEAMINASE FAMILY MEMBER"/>
    <property type="match status" value="1"/>
</dbReference>
<feature type="non-terminal residue" evidence="2">
    <location>
        <position position="1"/>
    </location>
</feature>
<dbReference type="GO" id="GO:0052717">
    <property type="term" value="F:tRNA-specific adenosine-34 deaminase activity"/>
    <property type="evidence" value="ECO:0007669"/>
    <property type="project" value="UniProtKB-EC"/>
</dbReference>
<evidence type="ECO:0000313" key="2">
    <source>
        <dbReference type="EMBL" id="PSR26613.1"/>
    </source>
</evidence>
<organism evidence="2 3">
    <name type="scientific">Sulfobacillus benefaciens</name>
    <dbReference type="NCBI Taxonomy" id="453960"/>
    <lineage>
        <taxon>Bacteria</taxon>
        <taxon>Bacillati</taxon>
        <taxon>Bacillota</taxon>
        <taxon>Clostridia</taxon>
        <taxon>Eubacteriales</taxon>
        <taxon>Clostridiales Family XVII. Incertae Sedis</taxon>
        <taxon>Sulfobacillus</taxon>
    </lineage>
</organism>
<accession>A0A2T2WWL0</accession>
<reference evidence="2 3" key="1">
    <citation type="journal article" date="2014" name="BMC Genomics">
        <title>Comparison of environmental and isolate Sulfobacillus genomes reveals diverse carbon, sulfur, nitrogen, and hydrogen metabolisms.</title>
        <authorList>
            <person name="Justice N.B."/>
            <person name="Norman A."/>
            <person name="Brown C.T."/>
            <person name="Singh A."/>
            <person name="Thomas B.C."/>
            <person name="Banfield J.F."/>
        </authorList>
    </citation>
    <scope>NUCLEOTIDE SEQUENCE [LARGE SCALE GENOMIC DNA]</scope>
    <source>
        <strain evidence="2">AMDSBA1</strain>
    </source>
</reference>
<evidence type="ECO:0000313" key="3">
    <source>
        <dbReference type="Proteomes" id="UP000242699"/>
    </source>
</evidence>
<dbReference type="Proteomes" id="UP000242699">
    <property type="component" value="Unassembled WGS sequence"/>
</dbReference>
<dbReference type="PANTHER" id="PTHR11079:SF202">
    <property type="entry name" value="TRNA-SPECIFIC ADENOSINE DEAMINASE"/>
    <property type="match status" value="1"/>
</dbReference>
<dbReference type="InterPro" id="IPR002125">
    <property type="entry name" value="CMP_dCMP_dom"/>
</dbReference>
<gene>
    <name evidence="2" type="ORF">C7B43_13415</name>
</gene>
<proteinExistence type="predicted"/>
<feature type="domain" description="CMP/dCMP-type deaminase" evidence="1">
    <location>
        <begin position="1"/>
        <end position="49"/>
    </location>
</feature>
<protein>
    <submittedName>
        <fullName evidence="2">tRNA-specific adenosine deaminase</fullName>
    </submittedName>
</protein>
<dbReference type="PROSITE" id="PS51747">
    <property type="entry name" value="CYT_DCMP_DEAMINASES_2"/>
    <property type="match status" value="1"/>
</dbReference>
<sequence length="73" mass="8263">EPCIMCAGAIILSRIDCVVFATADPKGGAVRSLYQILEDTRLNHRVEVREGIGQESAQLLLRHFFRARRHNKD</sequence>
<dbReference type="GO" id="GO:0046872">
    <property type="term" value="F:metal ion binding"/>
    <property type="evidence" value="ECO:0007669"/>
    <property type="project" value="UniProtKB-KW"/>
</dbReference>
<dbReference type="Pfam" id="PF14437">
    <property type="entry name" value="MafB19-deam"/>
    <property type="match status" value="1"/>
</dbReference>
<dbReference type="EMBL" id="PXYT01000034">
    <property type="protein sequence ID" value="PSR26613.1"/>
    <property type="molecule type" value="Genomic_DNA"/>
</dbReference>
<name>A0A2T2WWL0_9FIRM</name>
<dbReference type="SUPFAM" id="SSF53927">
    <property type="entry name" value="Cytidine deaminase-like"/>
    <property type="match status" value="1"/>
</dbReference>